<dbReference type="InterPro" id="IPR003870">
    <property type="entry name" value="DUF222"/>
</dbReference>
<evidence type="ECO:0000256" key="1">
    <source>
        <dbReference type="ARBA" id="ARBA00023450"/>
    </source>
</evidence>
<keyword evidence="4" id="KW-0540">Nuclease</keyword>
<name>A0A1N7EKP8_9NOCA</name>
<sequence length="430" mass="46198">MGASVGPMYSGMLNELGDLLVDEIDIDSDVVDDVDADIVEAIRGAVRLRAAADHVLARLAAQAERVGVAKRSGMRTRELLRCNGMTPTAAIRCLRVGRALPELPTLRRHSAHGFLSGEHVHAVVEGVTHVSIRTHSPIGSSAMAEVESTLVRHAIAGAGPAELMRLARAAAIAATPPRDSVPAAEDATLNEMAWHQSEDGRLQGTFDLDVLTGERLISAIDAASRPRPMPDGSQDDRSAQRRRADAFGQLIECAVRASSADATVGVPKTEVVMTVPIGDPMPIRLNWLGPLTERGALLVGCDTSLTRVDVDSNGAPIAVSETRRLFTGAVRKAIVVRDRCCVKCGAPASWTDCHHIIHHTDGGPTTIDNGCLLCRSCHTAVHHQGWEVFMGPDRHPRLIPPASVDPTRTPQPAYHRRTMRLDPDVRRHAA</sequence>
<organism evidence="4 5">
    <name type="scientific">Williamsia sterculiae</name>
    <dbReference type="NCBI Taxonomy" id="1344003"/>
    <lineage>
        <taxon>Bacteria</taxon>
        <taxon>Bacillati</taxon>
        <taxon>Actinomycetota</taxon>
        <taxon>Actinomycetes</taxon>
        <taxon>Mycobacteriales</taxon>
        <taxon>Nocardiaceae</taxon>
        <taxon>Williamsia</taxon>
    </lineage>
</organism>
<keyword evidence="4" id="KW-0378">Hydrolase</keyword>
<dbReference type="STRING" id="1344003.SAMN05445060_1406"/>
<reference evidence="4 5" key="1">
    <citation type="submission" date="2017-01" db="EMBL/GenBank/DDBJ databases">
        <authorList>
            <person name="Mah S.A."/>
            <person name="Swanson W.J."/>
            <person name="Moy G.W."/>
            <person name="Vacquier V.D."/>
        </authorList>
    </citation>
    <scope>NUCLEOTIDE SEQUENCE [LARGE SCALE GENOMIC DNA]</scope>
    <source>
        <strain evidence="4 5">CPCC 203464</strain>
    </source>
</reference>
<evidence type="ECO:0000256" key="2">
    <source>
        <dbReference type="SAM" id="MobiDB-lite"/>
    </source>
</evidence>
<dbReference type="Pfam" id="PF01844">
    <property type="entry name" value="HNH"/>
    <property type="match status" value="1"/>
</dbReference>
<comment type="similarity">
    <text evidence="1">Belongs to the Rv1128c/1148c/1588c/1702c/1945/3466 family.</text>
</comment>
<dbReference type="SMART" id="SM00507">
    <property type="entry name" value="HNHc"/>
    <property type="match status" value="1"/>
</dbReference>
<dbReference type="GO" id="GO:0008270">
    <property type="term" value="F:zinc ion binding"/>
    <property type="evidence" value="ECO:0007669"/>
    <property type="project" value="InterPro"/>
</dbReference>
<dbReference type="EMBL" id="FTNT01000003">
    <property type="protein sequence ID" value="SIR88578.1"/>
    <property type="molecule type" value="Genomic_DNA"/>
</dbReference>
<evidence type="ECO:0000313" key="4">
    <source>
        <dbReference type="EMBL" id="SIR88578.1"/>
    </source>
</evidence>
<keyword evidence="4" id="KW-0255">Endonuclease</keyword>
<dbReference type="InterPro" id="IPR002711">
    <property type="entry name" value="HNH"/>
</dbReference>
<protein>
    <submittedName>
        <fullName evidence="4">HNH endonuclease</fullName>
    </submittedName>
</protein>
<dbReference type="InterPro" id="IPR003615">
    <property type="entry name" value="HNH_nuc"/>
</dbReference>
<dbReference type="GO" id="GO:0004519">
    <property type="term" value="F:endonuclease activity"/>
    <property type="evidence" value="ECO:0007669"/>
    <property type="project" value="UniProtKB-KW"/>
</dbReference>
<dbReference type="Pfam" id="PF02720">
    <property type="entry name" value="DUF222"/>
    <property type="match status" value="1"/>
</dbReference>
<dbReference type="CDD" id="cd00085">
    <property type="entry name" value="HNHc"/>
    <property type="match status" value="1"/>
</dbReference>
<proteinExistence type="inferred from homology"/>
<dbReference type="AlphaFoldDB" id="A0A1N7EKP8"/>
<dbReference type="Gene3D" id="1.10.30.50">
    <property type="match status" value="1"/>
</dbReference>
<evidence type="ECO:0000313" key="5">
    <source>
        <dbReference type="Proteomes" id="UP000186218"/>
    </source>
</evidence>
<feature type="domain" description="HNH nuclease" evidence="3">
    <location>
        <begin position="329"/>
        <end position="379"/>
    </location>
</feature>
<dbReference type="Proteomes" id="UP000186218">
    <property type="component" value="Unassembled WGS sequence"/>
</dbReference>
<accession>A0A1N7EKP8</accession>
<dbReference type="GO" id="GO:0003676">
    <property type="term" value="F:nucleic acid binding"/>
    <property type="evidence" value="ECO:0007669"/>
    <property type="project" value="InterPro"/>
</dbReference>
<evidence type="ECO:0000259" key="3">
    <source>
        <dbReference type="SMART" id="SM00507"/>
    </source>
</evidence>
<gene>
    <name evidence="4" type="ORF">SAMN05445060_1406</name>
</gene>
<keyword evidence="5" id="KW-1185">Reference proteome</keyword>
<feature type="region of interest" description="Disordered" evidence="2">
    <location>
        <begin position="219"/>
        <end position="241"/>
    </location>
</feature>